<sequence length="249" mass="29142">MSDFNKKIIEKIKEENIEPYPKWYFLFKNFLIWLAVGLSLLLGSVASGVAIFQIQHTDWDLYQYLNRGLLEFVILMLPYFWLAFLIVVTGAAYYYFRHTERGYRFSALLVIVASILVSVAGGSVLYHSGLSERLEALFEEKIPFYRGVNDHKRMIWMSPEKGLLAGEITKILPNHRIRLTDLDGKTWEIDVANARWRGRWTYAEGQKIKIIGKMQAEGKFIAEEIRPWQRRGKHGGMNRFRSKGKNRRF</sequence>
<gene>
    <name evidence="2" type="ORF">Cabys_550</name>
    <name evidence="3" type="ORF">Calab_1806</name>
</gene>
<dbReference type="STRING" id="880073.Cabys_550"/>
<feature type="transmembrane region" description="Helical" evidence="1">
    <location>
        <begin position="30"/>
        <end position="52"/>
    </location>
</feature>
<keyword evidence="1" id="KW-0812">Transmembrane</keyword>
<dbReference type="eggNOG" id="ENOG502ZT19">
    <property type="taxonomic scope" value="Bacteria"/>
</dbReference>
<dbReference type="Proteomes" id="UP000004671">
    <property type="component" value="Chromosome"/>
</dbReference>
<proteinExistence type="predicted"/>
<dbReference type="PaxDb" id="880073-Calab_1806"/>
<evidence type="ECO:0000313" key="3">
    <source>
        <dbReference type="EMBL" id="EHO41422.1"/>
    </source>
</evidence>
<dbReference type="KEGG" id="caby:Cabys_550"/>
<keyword evidence="1" id="KW-1133">Transmembrane helix</keyword>
<dbReference type="EMBL" id="CM001402">
    <property type="protein sequence ID" value="EHO41422.1"/>
    <property type="molecule type" value="Genomic_DNA"/>
</dbReference>
<reference evidence="2 5" key="2">
    <citation type="submission" date="2016-11" db="EMBL/GenBank/DDBJ databases">
        <title>Genomic analysis of Caldithrix abyssi and proposal of a novel bacterial phylum Caldithrichaeota.</title>
        <authorList>
            <person name="Kublanov I."/>
            <person name="Sigalova O."/>
            <person name="Gavrilov S."/>
            <person name="Lebedinsky A."/>
            <person name="Ivanova N."/>
            <person name="Daum C."/>
            <person name="Reddy T."/>
            <person name="Klenk H.P."/>
            <person name="Goker M."/>
            <person name="Reva O."/>
            <person name="Miroshnichenko M."/>
            <person name="Kyprides N."/>
            <person name="Woyke T."/>
            <person name="Gelfand M."/>
        </authorList>
    </citation>
    <scope>NUCLEOTIDE SEQUENCE [LARGE SCALE GENOMIC DNA]</scope>
    <source>
        <strain evidence="2 5">LF13</strain>
    </source>
</reference>
<dbReference type="AlphaFoldDB" id="H1XSZ3"/>
<accession>H1XSZ3</accession>
<protein>
    <submittedName>
        <fullName evidence="3">Uncharacterized protein</fullName>
    </submittedName>
</protein>
<keyword evidence="1" id="KW-0472">Membrane</keyword>
<reference evidence="3 4" key="1">
    <citation type="submission" date="2011-09" db="EMBL/GenBank/DDBJ databases">
        <title>The permanent draft genome of Caldithrix abyssi DSM 13497.</title>
        <authorList>
            <consortium name="US DOE Joint Genome Institute (JGI-PGF)"/>
            <person name="Lucas S."/>
            <person name="Han J."/>
            <person name="Lapidus A."/>
            <person name="Bruce D."/>
            <person name="Goodwin L."/>
            <person name="Pitluck S."/>
            <person name="Peters L."/>
            <person name="Kyrpides N."/>
            <person name="Mavromatis K."/>
            <person name="Ivanova N."/>
            <person name="Mikhailova N."/>
            <person name="Chertkov O."/>
            <person name="Detter J.C."/>
            <person name="Tapia R."/>
            <person name="Han C."/>
            <person name="Land M."/>
            <person name="Hauser L."/>
            <person name="Markowitz V."/>
            <person name="Cheng J.-F."/>
            <person name="Hugenholtz P."/>
            <person name="Woyke T."/>
            <person name="Wu D."/>
            <person name="Spring S."/>
            <person name="Brambilla E."/>
            <person name="Klenk H.-P."/>
            <person name="Eisen J.A."/>
        </authorList>
    </citation>
    <scope>NUCLEOTIDE SEQUENCE [LARGE SCALE GENOMIC DNA]</scope>
    <source>
        <strain evidence="3 4">DSM 13497</strain>
    </source>
</reference>
<evidence type="ECO:0000313" key="4">
    <source>
        <dbReference type="Proteomes" id="UP000004671"/>
    </source>
</evidence>
<dbReference type="EMBL" id="CP018099">
    <property type="protein sequence ID" value="APF17301.1"/>
    <property type="molecule type" value="Genomic_DNA"/>
</dbReference>
<dbReference type="InParanoid" id="H1XSZ3"/>
<evidence type="ECO:0000313" key="2">
    <source>
        <dbReference type="EMBL" id="APF17301.1"/>
    </source>
</evidence>
<evidence type="ECO:0000313" key="5">
    <source>
        <dbReference type="Proteomes" id="UP000183868"/>
    </source>
</evidence>
<dbReference type="RefSeq" id="WP_006928551.1">
    <property type="nucleotide sequence ID" value="NZ_CM001402.1"/>
</dbReference>
<organism evidence="3 4">
    <name type="scientific">Caldithrix abyssi DSM 13497</name>
    <dbReference type="NCBI Taxonomy" id="880073"/>
    <lineage>
        <taxon>Bacteria</taxon>
        <taxon>Pseudomonadati</taxon>
        <taxon>Calditrichota</taxon>
        <taxon>Calditrichia</taxon>
        <taxon>Calditrichales</taxon>
        <taxon>Calditrichaceae</taxon>
        <taxon>Caldithrix</taxon>
    </lineage>
</organism>
<name>H1XSZ3_CALAY</name>
<feature type="transmembrane region" description="Helical" evidence="1">
    <location>
        <begin position="108"/>
        <end position="126"/>
    </location>
</feature>
<dbReference type="HOGENOM" id="CLU_1114213_0_0_0"/>
<feature type="transmembrane region" description="Helical" evidence="1">
    <location>
        <begin position="72"/>
        <end position="96"/>
    </location>
</feature>
<evidence type="ECO:0000256" key="1">
    <source>
        <dbReference type="SAM" id="Phobius"/>
    </source>
</evidence>
<dbReference type="Proteomes" id="UP000183868">
    <property type="component" value="Chromosome"/>
</dbReference>
<keyword evidence="4" id="KW-1185">Reference proteome</keyword>